<reference evidence="2 3" key="1">
    <citation type="submission" date="2020-08" db="EMBL/GenBank/DDBJ databases">
        <title>Genomic Encyclopedia of Type Strains, Phase IV (KMG-V): Genome sequencing to study the core and pangenomes of soil and plant-associated prokaryotes.</title>
        <authorList>
            <person name="Whitman W."/>
        </authorList>
    </citation>
    <scope>NUCLEOTIDE SEQUENCE [LARGE SCALE GENOMIC DNA]</scope>
    <source>
        <strain evidence="2 3">M2T3</strain>
    </source>
</reference>
<dbReference type="EMBL" id="JACHCC010000014">
    <property type="protein sequence ID" value="MBB6502441.1"/>
    <property type="molecule type" value="Genomic_DNA"/>
</dbReference>
<organism evidence="2 3">
    <name type="scientific">Pedobacter cryoconitis</name>
    <dbReference type="NCBI Taxonomy" id="188932"/>
    <lineage>
        <taxon>Bacteria</taxon>
        <taxon>Pseudomonadati</taxon>
        <taxon>Bacteroidota</taxon>
        <taxon>Sphingobacteriia</taxon>
        <taxon>Sphingobacteriales</taxon>
        <taxon>Sphingobacteriaceae</taxon>
        <taxon>Pedobacter</taxon>
    </lineage>
</organism>
<dbReference type="Pfam" id="PF16117">
    <property type="entry name" value="DUF4833"/>
    <property type="match status" value="1"/>
</dbReference>
<dbReference type="RefSeq" id="WP_184628699.1">
    <property type="nucleotide sequence ID" value="NZ_JACHCC010000014.1"/>
</dbReference>
<protein>
    <recommendedName>
        <fullName evidence="1">DUF4833 domain-containing protein</fullName>
    </recommendedName>
</protein>
<proteinExistence type="predicted"/>
<sequence>MTLFSIRQTVVPILLLLVQLFTVQTSRGEGLPSPRIENLLFFLQRTPGANMVIYELNLNEDGTLCTKAPVKASWIRETAQGEFKEIKSIENKYAYGVYSHYLGNDEYEIHFTAYQKLSLYLKRSEIDNKYKIYIKDEGMSYLLKRIFIMINRGSLRFPKLQYIDLIAVDTINGKEILRRINI</sequence>
<dbReference type="AlphaFoldDB" id="A0A7X0MKU9"/>
<evidence type="ECO:0000313" key="3">
    <source>
        <dbReference type="Proteomes" id="UP000521017"/>
    </source>
</evidence>
<evidence type="ECO:0000313" key="2">
    <source>
        <dbReference type="EMBL" id="MBB6502441.1"/>
    </source>
</evidence>
<name>A0A7X0MKU9_9SPHI</name>
<dbReference type="InterPro" id="IPR032269">
    <property type="entry name" value="DUF4833"/>
</dbReference>
<evidence type="ECO:0000259" key="1">
    <source>
        <dbReference type="Pfam" id="PF16117"/>
    </source>
</evidence>
<gene>
    <name evidence="2" type="ORF">HDF25_004624</name>
</gene>
<accession>A0A7X0MKU9</accession>
<feature type="domain" description="DUF4833" evidence="1">
    <location>
        <begin position="41"/>
        <end position="179"/>
    </location>
</feature>
<dbReference type="Proteomes" id="UP000521017">
    <property type="component" value="Unassembled WGS sequence"/>
</dbReference>
<comment type="caution">
    <text evidence="2">The sequence shown here is derived from an EMBL/GenBank/DDBJ whole genome shotgun (WGS) entry which is preliminary data.</text>
</comment>